<evidence type="ECO:0000313" key="5">
    <source>
        <dbReference type="EMBL" id="SDT45290.1"/>
    </source>
</evidence>
<dbReference type="GO" id="GO:0003677">
    <property type="term" value="F:DNA binding"/>
    <property type="evidence" value="ECO:0007669"/>
    <property type="project" value="UniProtKB-KW"/>
</dbReference>
<proteinExistence type="predicted"/>
<keyword evidence="1" id="KW-0805">Transcription regulation</keyword>
<keyword evidence="2" id="KW-0238">DNA-binding</keyword>
<dbReference type="PANTHER" id="PTHR44688">
    <property type="entry name" value="DNA-BINDING TRANSCRIPTIONAL ACTIVATOR DEVR_DOSR"/>
    <property type="match status" value="1"/>
</dbReference>
<sequence length="568" mass="62026">MAEGSFLGSCSEDALRPRGSRFTAPWSEVEKPAFGPRHLPDDGANLIQVIARSLPAPITTPGTSGRCKTQRNLTGASAPQIRRSLARAWRMMLALQINEAFAEIDRIELEIGDLPTEVGERFRAATELLRAVGLAFEDDSLAALSIAESCLKKAAYGEDHHVASTLCHFLYWQLGELETFYALPRWPPDARTGRSQTLSAVFNLSIEAAMELEQLHFTTAARLASDAREISEAGLRSAAGLAALPVCLTAQVLYEEGYLDAAEVMLRDKLSAISAQGSVECALRGYLVLARIARHRMQWDLAALLLREAEALGGRRGWPRLVAASIAERALLLLQEGRLNEARACVEHLDRAAQTHNVGSAHRRSEVVRCRTLTYWRVSWAESPSIEAAAAFRLLYHQALERHELYTACQLAIELAGMLAHIGETHEADTLFFRTLQVGSSTGLYQVFMDRGAGVGALLKRAYAYAQGPEPGGHRALLPYLGSLSACLDARDAKRASAKPWSKASDGLSTRECEILALISRGLANKRVAQSLNISPETVKSHIKRIFLKLAVSTRTEAVSRAGELGLL</sequence>
<keyword evidence="3" id="KW-0804">Transcription</keyword>
<gene>
    <name evidence="5" type="ORF">SAMN05444158_6160</name>
</gene>
<name>A0A1H2AHA7_9BRAD</name>
<dbReference type="SMART" id="SM00421">
    <property type="entry name" value="HTH_LUXR"/>
    <property type="match status" value="1"/>
</dbReference>
<dbReference type="InterPro" id="IPR036388">
    <property type="entry name" value="WH-like_DNA-bd_sf"/>
</dbReference>
<evidence type="ECO:0000259" key="4">
    <source>
        <dbReference type="PROSITE" id="PS50043"/>
    </source>
</evidence>
<dbReference type="GO" id="GO:0006355">
    <property type="term" value="P:regulation of DNA-templated transcription"/>
    <property type="evidence" value="ECO:0007669"/>
    <property type="project" value="InterPro"/>
</dbReference>
<evidence type="ECO:0000256" key="1">
    <source>
        <dbReference type="ARBA" id="ARBA00023015"/>
    </source>
</evidence>
<dbReference type="PROSITE" id="PS50043">
    <property type="entry name" value="HTH_LUXR_2"/>
    <property type="match status" value="1"/>
</dbReference>
<dbReference type="Gene3D" id="1.10.10.10">
    <property type="entry name" value="Winged helix-like DNA-binding domain superfamily/Winged helix DNA-binding domain"/>
    <property type="match status" value="1"/>
</dbReference>
<organism evidence="5 6">
    <name type="scientific">Bradyrhizobium canariense</name>
    <dbReference type="NCBI Taxonomy" id="255045"/>
    <lineage>
        <taxon>Bacteria</taxon>
        <taxon>Pseudomonadati</taxon>
        <taxon>Pseudomonadota</taxon>
        <taxon>Alphaproteobacteria</taxon>
        <taxon>Hyphomicrobiales</taxon>
        <taxon>Nitrobacteraceae</taxon>
        <taxon>Bradyrhizobium</taxon>
    </lineage>
</organism>
<dbReference type="EMBL" id="LT629750">
    <property type="protein sequence ID" value="SDT45290.1"/>
    <property type="molecule type" value="Genomic_DNA"/>
</dbReference>
<accession>A0A1H2AHA7</accession>
<keyword evidence="6" id="KW-1185">Reference proteome</keyword>
<dbReference type="SUPFAM" id="SSF46894">
    <property type="entry name" value="C-terminal effector domain of the bipartite response regulators"/>
    <property type="match status" value="1"/>
</dbReference>
<reference evidence="6" key="1">
    <citation type="submission" date="2016-10" db="EMBL/GenBank/DDBJ databases">
        <authorList>
            <person name="Varghese N."/>
            <person name="Submissions S."/>
        </authorList>
    </citation>
    <scope>NUCLEOTIDE SEQUENCE [LARGE SCALE GENOMIC DNA]</scope>
    <source>
        <strain evidence="6">GAS369</strain>
    </source>
</reference>
<evidence type="ECO:0000256" key="3">
    <source>
        <dbReference type="ARBA" id="ARBA00023163"/>
    </source>
</evidence>
<dbReference type="PROSITE" id="PS00622">
    <property type="entry name" value="HTH_LUXR_1"/>
    <property type="match status" value="1"/>
</dbReference>
<dbReference type="PRINTS" id="PR00038">
    <property type="entry name" value="HTHLUXR"/>
</dbReference>
<dbReference type="InterPro" id="IPR016032">
    <property type="entry name" value="Sig_transdc_resp-reg_C-effctor"/>
</dbReference>
<dbReference type="InterPro" id="IPR000792">
    <property type="entry name" value="Tscrpt_reg_LuxR_C"/>
</dbReference>
<protein>
    <submittedName>
        <fullName evidence="5">LuxR family transcriptional regulator, maltose regulon positive regulatory protein</fullName>
    </submittedName>
</protein>
<dbReference type="PANTHER" id="PTHR44688:SF16">
    <property type="entry name" value="DNA-BINDING TRANSCRIPTIONAL ACTIVATOR DEVR_DOSR"/>
    <property type="match status" value="1"/>
</dbReference>
<dbReference type="AlphaFoldDB" id="A0A1H2AHA7"/>
<dbReference type="Gene3D" id="1.25.40.10">
    <property type="entry name" value="Tetratricopeptide repeat domain"/>
    <property type="match status" value="1"/>
</dbReference>
<feature type="domain" description="HTH luxR-type" evidence="4">
    <location>
        <begin position="501"/>
        <end position="566"/>
    </location>
</feature>
<dbReference type="Proteomes" id="UP000243904">
    <property type="component" value="Chromosome I"/>
</dbReference>
<dbReference type="CDD" id="cd06170">
    <property type="entry name" value="LuxR_C_like"/>
    <property type="match status" value="1"/>
</dbReference>
<evidence type="ECO:0000313" key="6">
    <source>
        <dbReference type="Proteomes" id="UP000243904"/>
    </source>
</evidence>
<dbReference type="InterPro" id="IPR011990">
    <property type="entry name" value="TPR-like_helical_dom_sf"/>
</dbReference>
<dbReference type="Pfam" id="PF00196">
    <property type="entry name" value="GerE"/>
    <property type="match status" value="1"/>
</dbReference>
<evidence type="ECO:0000256" key="2">
    <source>
        <dbReference type="ARBA" id="ARBA00023125"/>
    </source>
</evidence>